<organism evidence="11 12">
    <name type="scientific">Ameyamaea chiangmaiensis</name>
    <dbReference type="NCBI Taxonomy" id="442969"/>
    <lineage>
        <taxon>Bacteria</taxon>
        <taxon>Pseudomonadati</taxon>
        <taxon>Pseudomonadota</taxon>
        <taxon>Alphaproteobacteria</taxon>
        <taxon>Acetobacterales</taxon>
        <taxon>Acetobacteraceae</taxon>
        <taxon>Ameyamaea</taxon>
    </lineage>
</organism>
<dbReference type="Pfam" id="PF13566">
    <property type="entry name" value="DUF4130"/>
    <property type="match status" value="1"/>
</dbReference>
<dbReference type="NCBIfam" id="TIGR03914">
    <property type="entry name" value="UDG_fam_dom"/>
    <property type="match status" value="1"/>
</dbReference>
<evidence type="ECO:0000256" key="6">
    <source>
        <dbReference type="ARBA" id="ARBA00022801"/>
    </source>
</evidence>
<dbReference type="InterPro" id="IPR025404">
    <property type="entry name" value="DUF4130"/>
</dbReference>
<dbReference type="InterPro" id="IPR036895">
    <property type="entry name" value="Uracil-DNA_glycosylase-like_sf"/>
</dbReference>
<dbReference type="AlphaFoldDB" id="A0A850PBT6"/>
<dbReference type="GO" id="GO:0006281">
    <property type="term" value="P:DNA repair"/>
    <property type="evidence" value="ECO:0007669"/>
    <property type="project" value="UniProtKB-KW"/>
</dbReference>
<dbReference type="SUPFAM" id="SSF52141">
    <property type="entry name" value="Uracil-DNA glycosylase-like"/>
    <property type="match status" value="1"/>
</dbReference>
<sequence length="479" mass="52839">MTYAVSLPERGTFEAWRRAARLALSHSIAPERIDWTGGGGLFAGASLPGTAGERPVTVIPAFPALARTVMWHASPQRFALLYQALWRLAHREAALSAADPLGRQLDLMARSVRRDIHKMHAFVRFREVPSDTSRRRFAAWFEPDHYTLEPGCGLFARRFADMDWLIATPYLTARSEAGALRFHSGGTRPDLPPDASESLWATYFANIFNPARIKLSAMRSEMPRKYWKNLPETQLIPDMLADAEARVKRMRDAGASTPNPASAAISTRYRATMPRPADVPESLADARAAALQCRRCTLCEAATQTVWGTGDPDAAMMIVGEQPGDREDLVGQPFVGPAGDVLREALREAAVDADRIWMTNAVKHFKFTPRGTQRLHQSPDRGEIQHCRWWLGLELAFVRPRVTLALGASAAFALTDDHTALAPRRGHVETGLHGGPVVLSWHPSYILRLSSPTARDTAQRALVADIRAAVAKANQPPEA</sequence>
<gene>
    <name evidence="11" type="ORF">HUK82_06115</name>
</gene>
<evidence type="ECO:0000256" key="4">
    <source>
        <dbReference type="ARBA" id="ARBA00022723"/>
    </source>
</evidence>
<dbReference type="PANTHER" id="PTHR33693">
    <property type="entry name" value="TYPE-5 URACIL-DNA GLYCOSYLASE"/>
    <property type="match status" value="1"/>
</dbReference>
<dbReference type="Gene3D" id="3.40.470.10">
    <property type="entry name" value="Uracil-DNA glycosylase-like domain"/>
    <property type="match status" value="1"/>
</dbReference>
<dbReference type="CDD" id="cd10030">
    <property type="entry name" value="UDG-F4_TTUDGA_SPO1dp_like"/>
    <property type="match status" value="1"/>
</dbReference>
<keyword evidence="8" id="KW-0411">Iron-sulfur</keyword>
<keyword evidence="4" id="KW-0479">Metal-binding</keyword>
<keyword evidence="12" id="KW-1185">Reference proteome</keyword>
<keyword evidence="7" id="KW-0408">Iron</keyword>
<evidence type="ECO:0000256" key="3">
    <source>
        <dbReference type="ARBA" id="ARBA00022485"/>
    </source>
</evidence>
<comment type="similarity">
    <text evidence="1">Belongs to the uracil-DNA glycosylase (UDG) superfamily. Type 4 (UDGa) family.</text>
</comment>
<dbReference type="NCBIfam" id="TIGR03915">
    <property type="entry name" value="SAM_7_link_chp"/>
    <property type="match status" value="1"/>
</dbReference>
<evidence type="ECO:0000313" key="11">
    <source>
        <dbReference type="EMBL" id="NVN40139.1"/>
    </source>
</evidence>
<name>A0A850PBT6_9PROT</name>
<evidence type="ECO:0000256" key="8">
    <source>
        <dbReference type="ARBA" id="ARBA00023014"/>
    </source>
</evidence>
<dbReference type="RefSeq" id="WP_176613107.1">
    <property type="nucleotide sequence ID" value="NZ_JABXXR010000028.1"/>
</dbReference>
<keyword evidence="3" id="KW-0004">4Fe-4S</keyword>
<dbReference type="SMART" id="SM00986">
    <property type="entry name" value="UDG"/>
    <property type="match status" value="1"/>
</dbReference>
<dbReference type="InterPro" id="IPR023875">
    <property type="entry name" value="DNA_repair_put"/>
</dbReference>
<dbReference type="GO" id="GO:0046872">
    <property type="term" value="F:metal ion binding"/>
    <property type="evidence" value="ECO:0007669"/>
    <property type="project" value="UniProtKB-KW"/>
</dbReference>
<dbReference type="InterPro" id="IPR051536">
    <property type="entry name" value="UDG_Type-4/5"/>
</dbReference>
<comment type="caution">
    <text evidence="11">The sequence shown here is derived from an EMBL/GenBank/DDBJ whole genome shotgun (WGS) entry which is preliminary data.</text>
</comment>
<protein>
    <recommendedName>
        <fullName evidence="2">Type-4 uracil-DNA glycosylase</fullName>
    </recommendedName>
</protein>
<keyword evidence="5" id="KW-0227">DNA damage</keyword>
<evidence type="ECO:0000256" key="7">
    <source>
        <dbReference type="ARBA" id="ARBA00023004"/>
    </source>
</evidence>
<dbReference type="GO" id="GO:0051539">
    <property type="term" value="F:4 iron, 4 sulfur cluster binding"/>
    <property type="evidence" value="ECO:0007669"/>
    <property type="project" value="UniProtKB-KW"/>
</dbReference>
<evidence type="ECO:0000256" key="1">
    <source>
        <dbReference type="ARBA" id="ARBA00006521"/>
    </source>
</evidence>
<proteinExistence type="inferred from homology"/>
<dbReference type="GO" id="GO:0097506">
    <property type="term" value="F:deaminated base DNA N-glycosylase activity"/>
    <property type="evidence" value="ECO:0007669"/>
    <property type="project" value="UniProtKB-ARBA"/>
</dbReference>
<evidence type="ECO:0000256" key="2">
    <source>
        <dbReference type="ARBA" id="ARBA00019403"/>
    </source>
</evidence>
<reference evidence="11 12" key="1">
    <citation type="submission" date="2020-06" db="EMBL/GenBank/DDBJ databases">
        <title>Description of novel acetic acid bacteria.</title>
        <authorList>
            <person name="Sombolestani A."/>
        </authorList>
    </citation>
    <scope>NUCLEOTIDE SEQUENCE [LARGE SCALE GENOMIC DNA]</scope>
    <source>
        <strain evidence="11 12">LMG 27010</strain>
    </source>
</reference>
<dbReference type="EMBL" id="JABXXR010000028">
    <property type="protein sequence ID" value="NVN40139.1"/>
    <property type="molecule type" value="Genomic_DNA"/>
</dbReference>
<keyword evidence="6" id="KW-0378">Hydrolase</keyword>
<dbReference type="Proteomes" id="UP000585665">
    <property type="component" value="Unassembled WGS sequence"/>
</dbReference>
<dbReference type="PANTHER" id="PTHR33693:SF9">
    <property type="entry name" value="TYPE-4 URACIL-DNA GLYCOSYLASE"/>
    <property type="match status" value="1"/>
</dbReference>
<dbReference type="SMART" id="SM00987">
    <property type="entry name" value="UreE_C"/>
    <property type="match status" value="1"/>
</dbReference>
<accession>A0A850PBT6</accession>
<evidence type="ECO:0000256" key="5">
    <source>
        <dbReference type="ARBA" id="ARBA00022763"/>
    </source>
</evidence>
<dbReference type="InterPro" id="IPR005273">
    <property type="entry name" value="Ura-DNA_glyco_family4"/>
</dbReference>
<evidence type="ECO:0000259" key="10">
    <source>
        <dbReference type="SMART" id="SM00986"/>
    </source>
</evidence>
<evidence type="ECO:0000256" key="9">
    <source>
        <dbReference type="ARBA" id="ARBA00023204"/>
    </source>
</evidence>
<dbReference type="InterPro" id="IPR005122">
    <property type="entry name" value="Uracil-DNA_glycosylase-like"/>
</dbReference>
<feature type="domain" description="Uracil-DNA glycosylase-like" evidence="10">
    <location>
        <begin position="307"/>
        <end position="467"/>
    </location>
</feature>
<keyword evidence="9" id="KW-0234">DNA repair</keyword>
<dbReference type="Pfam" id="PF03167">
    <property type="entry name" value="UDG"/>
    <property type="match status" value="1"/>
</dbReference>
<evidence type="ECO:0000313" key="12">
    <source>
        <dbReference type="Proteomes" id="UP000585665"/>
    </source>
</evidence>